<comment type="subcellular location">
    <subcellularLocation>
        <location evidence="1">Golgi apparatus membrane</location>
        <topology evidence="1">Single-pass type II membrane protein</topology>
    </subcellularLocation>
</comment>
<keyword evidence="9" id="KW-1185">Reference proteome</keyword>
<comment type="similarity">
    <text evidence="2">Belongs to the glycosyltransferase 47 family.</text>
</comment>
<dbReference type="AlphaFoldDB" id="A0A2I0B7Y9"/>
<dbReference type="EMBL" id="KZ451906">
    <property type="protein sequence ID" value="PKA63871.1"/>
    <property type="molecule type" value="Genomic_DNA"/>
</dbReference>
<feature type="transmembrane region" description="Helical" evidence="6">
    <location>
        <begin position="125"/>
        <end position="149"/>
    </location>
</feature>
<evidence type="ECO:0000256" key="4">
    <source>
        <dbReference type="ARBA" id="ARBA00022968"/>
    </source>
</evidence>
<dbReference type="InterPro" id="IPR040911">
    <property type="entry name" value="Exostosin_GT47"/>
</dbReference>
<evidence type="ECO:0000313" key="8">
    <source>
        <dbReference type="EMBL" id="PKA63871.1"/>
    </source>
</evidence>
<accession>A0A2I0B7Y9</accession>
<proteinExistence type="inferred from homology"/>
<name>A0A2I0B7Y9_9ASPA</name>
<sequence length="261" mass="29533">MGYEINSPSIVEAIYYWCVPVIIAEIFFLPFDEVLYWSAFSIVIMEKDISKTLHALEIYTKKEMGNLHRWAAPSSLQSWAVALSVEGGRERGAGGRLASLERKAIETRGDQKRRRGLYMAPTGHLLLRSPVVVVVAVAVIAVVFSLQILPATATSTPNFMTPWTSVHSRLTDPYEGRLLVGICWQAVKLYEASGGHKNLGQFRIREVVWRVDFLIWEIEQYQFLLSIMDFLAVGGPKIKKVRLTVQVATNTALELLEWLMY</sequence>
<feature type="domain" description="Exostosin GT47" evidence="7">
    <location>
        <begin position="2"/>
        <end position="55"/>
    </location>
</feature>
<dbReference type="GO" id="GO:0016757">
    <property type="term" value="F:glycosyltransferase activity"/>
    <property type="evidence" value="ECO:0007669"/>
    <property type="project" value="UniProtKB-KW"/>
</dbReference>
<gene>
    <name evidence="8" type="ORF">AXF42_Ash004881</name>
</gene>
<organism evidence="8 9">
    <name type="scientific">Apostasia shenzhenica</name>
    <dbReference type="NCBI Taxonomy" id="1088818"/>
    <lineage>
        <taxon>Eukaryota</taxon>
        <taxon>Viridiplantae</taxon>
        <taxon>Streptophyta</taxon>
        <taxon>Embryophyta</taxon>
        <taxon>Tracheophyta</taxon>
        <taxon>Spermatophyta</taxon>
        <taxon>Magnoliopsida</taxon>
        <taxon>Liliopsida</taxon>
        <taxon>Asparagales</taxon>
        <taxon>Orchidaceae</taxon>
        <taxon>Apostasioideae</taxon>
        <taxon>Apostasia</taxon>
    </lineage>
</organism>
<dbReference type="OrthoDB" id="1924787at2759"/>
<dbReference type="Pfam" id="PF03016">
    <property type="entry name" value="Exostosin_GT47"/>
    <property type="match status" value="1"/>
</dbReference>
<keyword evidence="3" id="KW-0328">Glycosyltransferase</keyword>
<keyword evidence="4" id="KW-0735">Signal-anchor</keyword>
<evidence type="ECO:0000256" key="1">
    <source>
        <dbReference type="ARBA" id="ARBA00004323"/>
    </source>
</evidence>
<dbReference type="PANTHER" id="PTHR11062:SF59">
    <property type="entry name" value="EXOSTOSIN FAMILY PROTEIN"/>
    <property type="match status" value="1"/>
</dbReference>
<evidence type="ECO:0000313" key="9">
    <source>
        <dbReference type="Proteomes" id="UP000236161"/>
    </source>
</evidence>
<feature type="transmembrane region" description="Helical" evidence="6">
    <location>
        <begin position="14"/>
        <end position="37"/>
    </location>
</feature>
<protein>
    <submittedName>
        <fullName evidence="8">Putative glycosyltransferase</fullName>
    </submittedName>
</protein>
<keyword evidence="6" id="KW-0472">Membrane</keyword>
<evidence type="ECO:0000256" key="5">
    <source>
        <dbReference type="ARBA" id="ARBA00023034"/>
    </source>
</evidence>
<evidence type="ECO:0000256" key="2">
    <source>
        <dbReference type="ARBA" id="ARBA00010271"/>
    </source>
</evidence>
<dbReference type="GO" id="GO:0000139">
    <property type="term" value="C:Golgi membrane"/>
    <property type="evidence" value="ECO:0007669"/>
    <property type="project" value="UniProtKB-SubCell"/>
</dbReference>
<dbReference type="Proteomes" id="UP000236161">
    <property type="component" value="Unassembled WGS sequence"/>
</dbReference>
<dbReference type="STRING" id="1088818.A0A2I0B7Y9"/>
<keyword evidence="8" id="KW-0808">Transferase</keyword>
<keyword evidence="5" id="KW-0333">Golgi apparatus</keyword>
<reference evidence="8 9" key="1">
    <citation type="journal article" date="2017" name="Nature">
        <title>The Apostasia genome and the evolution of orchids.</title>
        <authorList>
            <person name="Zhang G.Q."/>
            <person name="Liu K.W."/>
            <person name="Li Z."/>
            <person name="Lohaus R."/>
            <person name="Hsiao Y.Y."/>
            <person name="Niu S.C."/>
            <person name="Wang J.Y."/>
            <person name="Lin Y.C."/>
            <person name="Xu Q."/>
            <person name="Chen L.J."/>
            <person name="Yoshida K."/>
            <person name="Fujiwara S."/>
            <person name="Wang Z.W."/>
            <person name="Zhang Y.Q."/>
            <person name="Mitsuda N."/>
            <person name="Wang M."/>
            <person name="Liu G.H."/>
            <person name="Pecoraro L."/>
            <person name="Huang H.X."/>
            <person name="Xiao X.J."/>
            <person name="Lin M."/>
            <person name="Wu X.Y."/>
            <person name="Wu W.L."/>
            <person name="Chen Y.Y."/>
            <person name="Chang S.B."/>
            <person name="Sakamoto S."/>
            <person name="Ohme-Takagi M."/>
            <person name="Yagi M."/>
            <person name="Zeng S.J."/>
            <person name="Shen C.Y."/>
            <person name="Yeh C.M."/>
            <person name="Luo Y.B."/>
            <person name="Tsai W.C."/>
            <person name="Van de Peer Y."/>
            <person name="Liu Z.J."/>
        </authorList>
    </citation>
    <scope>NUCLEOTIDE SEQUENCE [LARGE SCALE GENOMIC DNA]</scope>
    <source>
        <strain evidence="9">cv. Shenzhen</strain>
        <tissue evidence="8">Stem</tissue>
    </source>
</reference>
<keyword evidence="6" id="KW-0812">Transmembrane</keyword>
<dbReference type="InterPro" id="IPR004263">
    <property type="entry name" value="Exostosin"/>
</dbReference>
<keyword evidence="6" id="KW-1133">Transmembrane helix</keyword>
<evidence type="ECO:0000256" key="3">
    <source>
        <dbReference type="ARBA" id="ARBA00022676"/>
    </source>
</evidence>
<dbReference type="PANTHER" id="PTHR11062">
    <property type="entry name" value="EXOSTOSIN HEPARAN SULFATE GLYCOSYLTRANSFERASE -RELATED"/>
    <property type="match status" value="1"/>
</dbReference>
<evidence type="ECO:0000259" key="7">
    <source>
        <dbReference type="Pfam" id="PF03016"/>
    </source>
</evidence>
<evidence type="ECO:0000256" key="6">
    <source>
        <dbReference type="SAM" id="Phobius"/>
    </source>
</evidence>